<proteinExistence type="predicted"/>
<evidence type="ECO:0000256" key="1">
    <source>
        <dbReference type="SAM" id="Phobius"/>
    </source>
</evidence>
<feature type="domain" description="Type IV / VI secretion system DotU" evidence="2">
    <location>
        <begin position="3"/>
        <end position="211"/>
    </location>
</feature>
<dbReference type="InterPro" id="IPR017732">
    <property type="entry name" value="T4/T6SS_DotU"/>
</dbReference>
<dbReference type="Proteomes" id="UP000641025">
    <property type="component" value="Unassembled WGS sequence"/>
</dbReference>
<evidence type="ECO:0000313" key="3">
    <source>
        <dbReference type="EMBL" id="MBJ6799965.1"/>
    </source>
</evidence>
<evidence type="ECO:0000313" key="4">
    <source>
        <dbReference type="Proteomes" id="UP000641025"/>
    </source>
</evidence>
<keyword evidence="1" id="KW-0812">Transmembrane</keyword>
<organism evidence="3 4">
    <name type="scientific">Geomonas propionica</name>
    <dbReference type="NCBI Taxonomy" id="2798582"/>
    <lineage>
        <taxon>Bacteria</taxon>
        <taxon>Pseudomonadati</taxon>
        <taxon>Thermodesulfobacteriota</taxon>
        <taxon>Desulfuromonadia</taxon>
        <taxon>Geobacterales</taxon>
        <taxon>Geobacteraceae</taxon>
        <taxon>Geomonas</taxon>
    </lineage>
</organism>
<dbReference type="RefSeq" id="WP_199394478.1">
    <property type="nucleotide sequence ID" value="NZ_JAEMHK010000004.1"/>
</dbReference>
<gene>
    <name evidence="3" type="ORF">JFN90_07415</name>
</gene>
<dbReference type="EMBL" id="JAEMHK010000004">
    <property type="protein sequence ID" value="MBJ6799965.1"/>
    <property type="molecule type" value="Genomic_DNA"/>
</dbReference>
<dbReference type="PANTHER" id="PTHR38033">
    <property type="entry name" value="MEMBRANE PROTEIN-RELATED"/>
    <property type="match status" value="1"/>
</dbReference>
<keyword evidence="4" id="KW-1185">Reference proteome</keyword>
<reference evidence="3 4" key="1">
    <citation type="submission" date="2020-12" db="EMBL/GenBank/DDBJ databases">
        <title>Geomonas sp. Red259, isolated from paddy soil.</title>
        <authorList>
            <person name="Xu Z."/>
            <person name="Zhang Z."/>
            <person name="Masuda Y."/>
            <person name="Itoh H."/>
            <person name="Senoo K."/>
        </authorList>
    </citation>
    <scope>NUCLEOTIDE SEQUENCE [LARGE SCALE GENOMIC DNA]</scope>
    <source>
        <strain evidence="3 4">Red259</strain>
    </source>
</reference>
<dbReference type="Pfam" id="PF09850">
    <property type="entry name" value="DotU"/>
    <property type="match status" value="1"/>
</dbReference>
<comment type="caution">
    <text evidence="3">The sequence shown here is derived from an EMBL/GenBank/DDBJ whole genome shotgun (WGS) entry which is preliminary data.</text>
</comment>
<dbReference type="Gene3D" id="1.25.40.590">
    <property type="entry name" value="Type IV / VI secretion system, DotU"/>
    <property type="match status" value="1"/>
</dbReference>
<keyword evidence="1" id="KW-0472">Membrane</keyword>
<accession>A0ABS0YPQ8</accession>
<keyword evidence="1" id="KW-1133">Transmembrane helix</keyword>
<dbReference type="PANTHER" id="PTHR38033:SF1">
    <property type="entry name" value="DOTU FAMILY TYPE IV_VI SECRETION SYSTEM PROTEIN"/>
    <property type="match status" value="1"/>
</dbReference>
<dbReference type="InterPro" id="IPR038522">
    <property type="entry name" value="T4/T6SS_DotU_sf"/>
</dbReference>
<name>A0ABS0YPQ8_9BACT</name>
<feature type="transmembrane region" description="Helical" evidence="1">
    <location>
        <begin position="185"/>
        <end position="209"/>
    </location>
</feature>
<dbReference type="NCBIfam" id="TIGR03349">
    <property type="entry name" value="IV_VI_DotU"/>
    <property type="match status" value="1"/>
</dbReference>
<protein>
    <submittedName>
        <fullName evidence="3">DotU family type IV/VI secretion system protein</fullName>
    </submittedName>
</protein>
<evidence type="ECO:0000259" key="2">
    <source>
        <dbReference type="Pfam" id="PF09850"/>
    </source>
</evidence>
<sequence length="221" mass="24939">MRLVDCFMPLLAHVVEFRNALPQCPPEYALVKGEIRELLAQAESLSLAAGCDPDQFDQARFIVCAWVDETLLASQWPDRQHWQHEQLQRLFYQTTDAGVEAFERLEALGPQPEVHEVYCTCLALGFKGRYIGEQGEYLLEQLRCAQLKRFLGRTDSVPTLDGLSLFPESLPDVPPTATPRPQTDFAITPLSVVLMAAPVILFAIMYLVYRYVLNGLTLPNL</sequence>